<evidence type="ECO:0000256" key="8">
    <source>
        <dbReference type="ARBA" id="ARBA00022857"/>
    </source>
</evidence>
<dbReference type="InterPro" id="IPR023173">
    <property type="entry name" value="NADPH_Cyt_P450_Rdtase_alpha"/>
</dbReference>
<dbReference type="Gene3D" id="1.20.990.10">
    <property type="entry name" value="NADPH-cytochrome p450 Reductase, Chain A, domain 3"/>
    <property type="match status" value="1"/>
</dbReference>
<dbReference type="InterPro" id="IPR029039">
    <property type="entry name" value="Flavoprotein-like_sf"/>
</dbReference>
<dbReference type="GO" id="GO:0009086">
    <property type="term" value="P:methionine biosynthetic process"/>
    <property type="evidence" value="ECO:0007669"/>
    <property type="project" value="UniProtKB-KW"/>
</dbReference>
<dbReference type="Proteomes" id="UP001150569">
    <property type="component" value="Unassembled WGS sequence"/>
</dbReference>
<dbReference type="PANTHER" id="PTHR19384:SF84">
    <property type="entry name" value="METHIONINE SYNTHASE REDUCTASE"/>
    <property type="match status" value="1"/>
</dbReference>
<dbReference type="Pfam" id="PF00667">
    <property type="entry name" value="FAD_binding_1"/>
    <property type="match status" value="1"/>
</dbReference>
<dbReference type="InterPro" id="IPR039261">
    <property type="entry name" value="FNR_nucleotide-bd"/>
</dbReference>
<evidence type="ECO:0000256" key="12">
    <source>
        <dbReference type="ARBA" id="ARBA00040659"/>
    </source>
</evidence>
<dbReference type="PROSITE" id="PS51384">
    <property type="entry name" value="FAD_FR"/>
    <property type="match status" value="1"/>
</dbReference>
<dbReference type="FunFam" id="3.40.50.360:FF:000059">
    <property type="entry name" value="5-methyltetrahydrofolate-homocysteine methyltransferase reductase"/>
    <property type="match status" value="1"/>
</dbReference>
<keyword evidence="8" id="KW-0521">NADP</keyword>
<evidence type="ECO:0000256" key="2">
    <source>
        <dbReference type="ARBA" id="ARBA00001974"/>
    </source>
</evidence>
<keyword evidence="6" id="KW-0949">S-adenosyl-L-methionine</keyword>
<evidence type="ECO:0000256" key="7">
    <source>
        <dbReference type="ARBA" id="ARBA00022827"/>
    </source>
</evidence>
<protein>
    <recommendedName>
        <fullName evidence="12">Methionine synthase reductase</fullName>
        <ecNumber evidence="11">1.16.1.8</ecNumber>
    </recommendedName>
</protein>
<dbReference type="GO" id="GO:0005829">
    <property type="term" value="C:cytosol"/>
    <property type="evidence" value="ECO:0007669"/>
    <property type="project" value="TreeGrafter"/>
</dbReference>
<evidence type="ECO:0000256" key="11">
    <source>
        <dbReference type="ARBA" id="ARBA00039088"/>
    </source>
</evidence>
<dbReference type="InterPro" id="IPR017927">
    <property type="entry name" value="FAD-bd_FR_type"/>
</dbReference>
<dbReference type="InterPro" id="IPR003097">
    <property type="entry name" value="CysJ-like_FAD-binding"/>
</dbReference>
<dbReference type="Gene3D" id="2.40.30.10">
    <property type="entry name" value="Translation factors"/>
    <property type="match status" value="1"/>
</dbReference>
<dbReference type="InterPro" id="IPR008254">
    <property type="entry name" value="Flavodoxin/NO_synth"/>
</dbReference>
<reference evidence="16" key="1">
    <citation type="submission" date="2022-07" db="EMBL/GenBank/DDBJ databases">
        <title>Phylogenomic reconstructions and comparative analyses of Kickxellomycotina fungi.</title>
        <authorList>
            <person name="Reynolds N.K."/>
            <person name="Stajich J.E."/>
            <person name="Barry K."/>
            <person name="Grigoriev I.V."/>
            <person name="Crous P."/>
            <person name="Smith M.E."/>
        </authorList>
    </citation>
    <scope>NUCLEOTIDE SEQUENCE</scope>
    <source>
        <strain evidence="16">RSA 861</strain>
    </source>
</reference>
<comment type="caution">
    <text evidence="16">The sequence shown here is derived from an EMBL/GenBank/DDBJ whole genome shotgun (WGS) entry which is preliminary data.</text>
</comment>
<dbReference type="PANTHER" id="PTHR19384">
    <property type="entry name" value="NITRIC OXIDE SYNTHASE-RELATED"/>
    <property type="match status" value="1"/>
</dbReference>
<keyword evidence="3" id="KW-0028">Amino-acid biosynthesis</keyword>
<evidence type="ECO:0000256" key="1">
    <source>
        <dbReference type="ARBA" id="ARBA00001917"/>
    </source>
</evidence>
<evidence type="ECO:0000256" key="5">
    <source>
        <dbReference type="ARBA" id="ARBA00022643"/>
    </source>
</evidence>
<dbReference type="Pfam" id="PF00258">
    <property type="entry name" value="Flavodoxin_1"/>
    <property type="match status" value="1"/>
</dbReference>
<dbReference type="AlphaFoldDB" id="A0A9W7ZMR9"/>
<dbReference type="InterPro" id="IPR001433">
    <property type="entry name" value="OxRdtase_FAD/NAD-bd"/>
</dbReference>
<dbReference type="SUPFAM" id="SSF63380">
    <property type="entry name" value="Riboflavin synthase domain-like"/>
    <property type="match status" value="1"/>
</dbReference>
<keyword evidence="10" id="KW-0486">Methionine biosynthesis</keyword>
<organism evidence="16 17">
    <name type="scientific">Tieghemiomyces parasiticus</name>
    <dbReference type="NCBI Taxonomy" id="78921"/>
    <lineage>
        <taxon>Eukaryota</taxon>
        <taxon>Fungi</taxon>
        <taxon>Fungi incertae sedis</taxon>
        <taxon>Zoopagomycota</taxon>
        <taxon>Kickxellomycotina</taxon>
        <taxon>Dimargaritomycetes</taxon>
        <taxon>Dimargaritales</taxon>
        <taxon>Dimargaritaceae</taxon>
        <taxon>Tieghemiomyces</taxon>
    </lineage>
</organism>
<dbReference type="Pfam" id="PF00175">
    <property type="entry name" value="NAD_binding_1"/>
    <property type="match status" value="1"/>
</dbReference>
<comment type="cofactor">
    <cofactor evidence="2">
        <name>FAD</name>
        <dbReference type="ChEBI" id="CHEBI:57692"/>
    </cofactor>
</comment>
<evidence type="ECO:0000256" key="4">
    <source>
        <dbReference type="ARBA" id="ARBA00022630"/>
    </source>
</evidence>
<dbReference type="SUPFAM" id="SSF52343">
    <property type="entry name" value="Ferredoxin reductase-like, C-terminal NADP-linked domain"/>
    <property type="match status" value="1"/>
</dbReference>
<keyword evidence="4" id="KW-0285">Flavoprotein</keyword>
<dbReference type="GO" id="GO:0050667">
    <property type="term" value="P:homocysteine metabolic process"/>
    <property type="evidence" value="ECO:0007669"/>
    <property type="project" value="TreeGrafter"/>
</dbReference>
<dbReference type="InterPro" id="IPR001709">
    <property type="entry name" value="Flavoprot_Pyr_Nucl_cyt_Rdtase"/>
</dbReference>
<evidence type="ECO:0000259" key="15">
    <source>
        <dbReference type="PROSITE" id="PS51384"/>
    </source>
</evidence>
<dbReference type="GO" id="GO:0010181">
    <property type="term" value="F:FMN binding"/>
    <property type="evidence" value="ECO:0007669"/>
    <property type="project" value="InterPro"/>
</dbReference>
<keyword evidence="17" id="KW-1185">Reference proteome</keyword>
<feature type="domain" description="Flavodoxin-like" evidence="14">
    <location>
        <begin position="11"/>
        <end position="155"/>
    </location>
</feature>
<evidence type="ECO:0000313" key="17">
    <source>
        <dbReference type="Proteomes" id="UP001150569"/>
    </source>
</evidence>
<feature type="region of interest" description="Disordered" evidence="13">
    <location>
        <begin position="212"/>
        <end position="233"/>
    </location>
</feature>
<dbReference type="Gene3D" id="3.40.50.80">
    <property type="entry name" value="Nucleotide-binding domain of ferredoxin-NADP reductase (FNR) module"/>
    <property type="match status" value="1"/>
</dbReference>
<gene>
    <name evidence="16" type="ORF">IWQ60_011664</name>
</gene>
<dbReference type="Gene3D" id="3.40.50.360">
    <property type="match status" value="1"/>
</dbReference>
<dbReference type="OrthoDB" id="1856718at2759"/>
<sequence length="722" mass="79146">MTVPQPLATRVVFFFGSQTGNAESIALNLLDQAQQRGYEAECRELDQYEDRLPFTADAAYVFVVSTTGDGDPPDNATKFWRYLRRLAKKGEDWSGTVHYALLGLGDSNYDNFCNAGRRLDEKLREVHATPFYPKGLADDATGLEETVEPWCRGLWPSLAKACTAKNTPRLAAETTTATPTAKAAEIAPEPTLTNSAAPAALTEAIERLAVAETTSTVSTQDRPSDNDGNLWTSQPLRLDFGPLATLTSLTGTPRVPSRLVRIVPAATSAPVATSEFPLTHIADAELFRAQLLGADRLTAPDALKQTLAVQLRPIERDAAGSITTRPVEFWPGDAFGVLCPNPPRLVRDLLQRLDYVATERIQIEPSTPATPLPTHLRHAKAVTPQHILTSLVDLAGVPKKALLRMLAEHAADPEDRKRLLFITSRQGAVAFNELRAHIPHLGDILATFPSCRPPLDCLLDVLPPLQPRYYSVANAPSSKGHLRFAFNVVSYRTPVPAGVPREGLCTPWLARLSAAMARGDATPELDVFLKPNSQGFELTRDPNRPIIMVGPGTGVAPYLGFLEALEAQSSARETWLFYGCRHPDLDYLFRTELEGYARSGVLSRLMVAYSRFTADSTTDIAATGETTVSYTHPPSDRPKYVQHHLQRVASDIYRLMTRENAVLYVCGDAQGMAKDVHSTLVDILVNCAKSDDGPLHNLTPSGAGALLVEWMQEKRYLRDLWA</sequence>
<evidence type="ECO:0000256" key="10">
    <source>
        <dbReference type="ARBA" id="ARBA00023167"/>
    </source>
</evidence>
<proteinExistence type="predicted"/>
<dbReference type="PRINTS" id="PR00369">
    <property type="entry name" value="FLAVODOXIN"/>
</dbReference>
<dbReference type="GO" id="GO:0030586">
    <property type="term" value="F:[methionine synthase] reductase (NADPH) activity"/>
    <property type="evidence" value="ECO:0007669"/>
    <property type="project" value="UniProtKB-EC"/>
</dbReference>
<evidence type="ECO:0000256" key="9">
    <source>
        <dbReference type="ARBA" id="ARBA00023002"/>
    </source>
</evidence>
<dbReference type="PROSITE" id="PS50902">
    <property type="entry name" value="FLAVODOXIN_LIKE"/>
    <property type="match status" value="1"/>
</dbReference>
<evidence type="ECO:0000313" key="16">
    <source>
        <dbReference type="EMBL" id="KAJ1908498.1"/>
    </source>
</evidence>
<accession>A0A9W7ZMR9</accession>
<dbReference type="InterPro" id="IPR017938">
    <property type="entry name" value="Riboflavin_synthase-like_b-brl"/>
</dbReference>
<feature type="domain" description="FAD-binding FR-type" evidence="15">
    <location>
        <begin position="284"/>
        <end position="538"/>
    </location>
</feature>
<keyword evidence="5" id="KW-0288">FMN</keyword>
<evidence type="ECO:0000256" key="3">
    <source>
        <dbReference type="ARBA" id="ARBA00022605"/>
    </source>
</evidence>
<comment type="cofactor">
    <cofactor evidence="1">
        <name>FMN</name>
        <dbReference type="ChEBI" id="CHEBI:58210"/>
    </cofactor>
</comment>
<dbReference type="InterPro" id="IPR001094">
    <property type="entry name" value="Flavdoxin-like"/>
</dbReference>
<dbReference type="EC" id="1.16.1.8" evidence="11"/>
<keyword evidence="9" id="KW-0560">Oxidoreductase</keyword>
<keyword evidence="7" id="KW-0274">FAD</keyword>
<dbReference type="SUPFAM" id="SSF52218">
    <property type="entry name" value="Flavoproteins"/>
    <property type="match status" value="1"/>
</dbReference>
<name>A0A9W7ZMR9_9FUNG</name>
<evidence type="ECO:0000256" key="6">
    <source>
        <dbReference type="ARBA" id="ARBA00022691"/>
    </source>
</evidence>
<dbReference type="GO" id="GO:0050660">
    <property type="term" value="F:flavin adenine dinucleotide binding"/>
    <property type="evidence" value="ECO:0007669"/>
    <property type="project" value="TreeGrafter"/>
</dbReference>
<evidence type="ECO:0000256" key="13">
    <source>
        <dbReference type="SAM" id="MobiDB-lite"/>
    </source>
</evidence>
<dbReference type="EMBL" id="JANBPT010001382">
    <property type="protein sequence ID" value="KAJ1908498.1"/>
    <property type="molecule type" value="Genomic_DNA"/>
</dbReference>
<dbReference type="PRINTS" id="PR00371">
    <property type="entry name" value="FPNCR"/>
</dbReference>
<evidence type="ECO:0000259" key="14">
    <source>
        <dbReference type="PROSITE" id="PS50902"/>
    </source>
</evidence>